<comment type="caution">
    <text evidence="2">The sequence shown here is derived from an EMBL/GenBank/DDBJ whole genome shotgun (WGS) entry which is preliminary data.</text>
</comment>
<evidence type="ECO:0000256" key="1">
    <source>
        <dbReference type="SAM" id="Phobius"/>
    </source>
</evidence>
<accession>A0A0W0TNT5</accession>
<keyword evidence="1" id="KW-1133">Transmembrane helix</keyword>
<name>A0A0W0TNT5_9GAMM</name>
<dbReference type="STRING" id="45065.Lgee_1886"/>
<gene>
    <name evidence="2" type="ORF">Lgee_1886</name>
</gene>
<dbReference type="Proteomes" id="UP000054785">
    <property type="component" value="Unassembled WGS sequence"/>
</dbReference>
<proteinExistence type="predicted"/>
<evidence type="ECO:0000313" key="3">
    <source>
        <dbReference type="Proteomes" id="UP000054785"/>
    </source>
</evidence>
<evidence type="ECO:0000313" key="2">
    <source>
        <dbReference type="EMBL" id="KTC97225.1"/>
    </source>
</evidence>
<dbReference type="RefSeq" id="WP_028385841.1">
    <property type="nucleotide sequence ID" value="NZ_CAAAHN010000002.1"/>
</dbReference>
<protein>
    <submittedName>
        <fullName evidence="2">Uncharacterized protein</fullName>
    </submittedName>
</protein>
<reference evidence="2 3" key="1">
    <citation type="submission" date="2015-11" db="EMBL/GenBank/DDBJ databases">
        <title>Genomic analysis of 38 Legionella species identifies large and diverse effector repertoires.</title>
        <authorList>
            <person name="Burstein D."/>
            <person name="Amaro F."/>
            <person name="Zusman T."/>
            <person name="Lifshitz Z."/>
            <person name="Cohen O."/>
            <person name="Gilbert J.A."/>
            <person name="Pupko T."/>
            <person name="Shuman H.A."/>
            <person name="Segal G."/>
        </authorList>
    </citation>
    <scope>NUCLEOTIDE SEQUENCE [LARGE SCALE GENOMIC DNA]</scope>
    <source>
        <strain evidence="2 3">ATCC 49504</strain>
    </source>
</reference>
<organism evidence="2 3">
    <name type="scientific">Legionella geestiana</name>
    <dbReference type="NCBI Taxonomy" id="45065"/>
    <lineage>
        <taxon>Bacteria</taxon>
        <taxon>Pseudomonadati</taxon>
        <taxon>Pseudomonadota</taxon>
        <taxon>Gammaproteobacteria</taxon>
        <taxon>Legionellales</taxon>
        <taxon>Legionellaceae</taxon>
        <taxon>Legionella</taxon>
    </lineage>
</organism>
<feature type="transmembrane region" description="Helical" evidence="1">
    <location>
        <begin position="193"/>
        <end position="217"/>
    </location>
</feature>
<keyword evidence="3" id="KW-1185">Reference proteome</keyword>
<sequence length="263" mass="30044">MFHLRRRISAYSRSASYTNDMDARAVSGSVTEMPHIQLSQMFPDVTPEYVETLTNNPEFSEALLNLLNNCSETHRKTIFSYFQNNSRLNPKTAAVTMAHASQALEDGCRDIRERLERLGEEARGKLTSFDSHINKYKSQVYAAIGTALSGSHTVEGRNRNFWETLQSLKRDDNQFYDALNQDRAPWIRKALNAITWTLSILLSVTIPFAGMCVMLPLHLRNEARTRDFGFFARPESAAKLRATELNVANELEAYYPETWQPLL</sequence>
<keyword evidence="1" id="KW-0472">Membrane</keyword>
<keyword evidence="1" id="KW-0812">Transmembrane</keyword>
<dbReference type="AlphaFoldDB" id="A0A0W0TNT5"/>
<dbReference type="EMBL" id="LNYC01000072">
    <property type="protein sequence ID" value="KTC97225.1"/>
    <property type="molecule type" value="Genomic_DNA"/>
</dbReference>
<dbReference type="PATRIC" id="fig|45065.4.peg.2047"/>